<feature type="transmembrane region" description="Helical" evidence="6">
    <location>
        <begin position="298"/>
        <end position="316"/>
    </location>
</feature>
<gene>
    <name evidence="8" type="ORF">CKAN_02060900</name>
</gene>
<feature type="transmembrane region" description="Helical" evidence="6">
    <location>
        <begin position="240"/>
        <end position="260"/>
    </location>
</feature>
<protein>
    <recommendedName>
        <fullName evidence="6">WAT1-related protein</fullName>
    </recommendedName>
</protein>
<dbReference type="OrthoDB" id="770296at2759"/>
<evidence type="ECO:0000256" key="6">
    <source>
        <dbReference type="RuleBase" id="RU363077"/>
    </source>
</evidence>
<name>A0A443PL03_9MAGN</name>
<feature type="transmembrane region" description="Helical" evidence="6">
    <location>
        <begin position="272"/>
        <end position="292"/>
    </location>
</feature>
<feature type="transmembrane region" description="Helical" evidence="6">
    <location>
        <begin position="107"/>
        <end position="127"/>
    </location>
</feature>
<evidence type="ECO:0000256" key="3">
    <source>
        <dbReference type="ARBA" id="ARBA00022692"/>
    </source>
</evidence>
<keyword evidence="4 6" id="KW-1133">Transmembrane helix</keyword>
<dbReference type="SUPFAM" id="SSF103481">
    <property type="entry name" value="Multidrug resistance efflux transporter EmrE"/>
    <property type="match status" value="1"/>
</dbReference>
<organism evidence="8 9">
    <name type="scientific">Cinnamomum micranthum f. kanehirae</name>
    <dbReference type="NCBI Taxonomy" id="337451"/>
    <lineage>
        <taxon>Eukaryota</taxon>
        <taxon>Viridiplantae</taxon>
        <taxon>Streptophyta</taxon>
        <taxon>Embryophyta</taxon>
        <taxon>Tracheophyta</taxon>
        <taxon>Spermatophyta</taxon>
        <taxon>Magnoliopsida</taxon>
        <taxon>Magnoliidae</taxon>
        <taxon>Laurales</taxon>
        <taxon>Lauraceae</taxon>
        <taxon>Cinnamomum</taxon>
    </lineage>
</organism>
<accession>A0A443PL03</accession>
<dbReference type="AlphaFoldDB" id="A0A443PL03"/>
<keyword evidence="5 6" id="KW-0472">Membrane</keyword>
<evidence type="ECO:0000259" key="7">
    <source>
        <dbReference type="Pfam" id="PF00892"/>
    </source>
</evidence>
<dbReference type="InterPro" id="IPR037185">
    <property type="entry name" value="EmrE-like"/>
</dbReference>
<dbReference type="GO" id="GO:0022857">
    <property type="term" value="F:transmembrane transporter activity"/>
    <property type="evidence" value="ECO:0007669"/>
    <property type="project" value="InterPro"/>
</dbReference>
<evidence type="ECO:0000256" key="5">
    <source>
        <dbReference type="ARBA" id="ARBA00023136"/>
    </source>
</evidence>
<dbReference type="EMBL" id="QPKB01000008">
    <property type="protein sequence ID" value="RWR91456.1"/>
    <property type="molecule type" value="Genomic_DNA"/>
</dbReference>
<feature type="transmembrane region" description="Helical" evidence="6">
    <location>
        <begin position="173"/>
        <end position="194"/>
    </location>
</feature>
<dbReference type="PANTHER" id="PTHR31218">
    <property type="entry name" value="WAT1-RELATED PROTEIN"/>
    <property type="match status" value="1"/>
</dbReference>
<evidence type="ECO:0000256" key="4">
    <source>
        <dbReference type="ARBA" id="ARBA00022989"/>
    </source>
</evidence>
<keyword evidence="9" id="KW-1185">Reference proteome</keyword>
<comment type="similarity">
    <text evidence="2 6">Belongs to the drug/metabolite transporter (DMT) superfamily. Plant drug/metabolite exporter (P-DME) (TC 2.A.7.4) family.</text>
</comment>
<evidence type="ECO:0000256" key="1">
    <source>
        <dbReference type="ARBA" id="ARBA00004141"/>
    </source>
</evidence>
<comment type="subcellular location">
    <subcellularLocation>
        <location evidence="1 6">Membrane</location>
        <topology evidence="1 6">Multi-pass membrane protein</topology>
    </subcellularLocation>
</comment>
<feature type="domain" description="EamA" evidence="7">
    <location>
        <begin position="176"/>
        <end position="315"/>
    </location>
</feature>
<dbReference type="Pfam" id="PF00892">
    <property type="entry name" value="EamA"/>
    <property type="match status" value="1"/>
</dbReference>
<feature type="transmembrane region" description="Helical" evidence="6">
    <location>
        <begin position="78"/>
        <end position="101"/>
    </location>
</feature>
<evidence type="ECO:0000256" key="2">
    <source>
        <dbReference type="ARBA" id="ARBA00007635"/>
    </source>
</evidence>
<evidence type="ECO:0000313" key="9">
    <source>
        <dbReference type="Proteomes" id="UP000283530"/>
    </source>
</evidence>
<feature type="transmembrane region" description="Helical" evidence="6">
    <location>
        <begin position="45"/>
        <end position="66"/>
    </location>
</feature>
<feature type="transmembrane region" description="Helical" evidence="6">
    <location>
        <begin position="143"/>
        <end position="161"/>
    </location>
</feature>
<dbReference type="InterPro" id="IPR030184">
    <property type="entry name" value="WAT1-related"/>
</dbReference>
<dbReference type="InterPro" id="IPR000620">
    <property type="entry name" value="EamA_dom"/>
</dbReference>
<evidence type="ECO:0000313" key="8">
    <source>
        <dbReference type="EMBL" id="RWR91456.1"/>
    </source>
</evidence>
<keyword evidence="3 6" id="KW-0812">Transmembrane</keyword>
<dbReference type="Proteomes" id="UP000283530">
    <property type="component" value="Unassembled WGS sequence"/>
</dbReference>
<feature type="transmembrane region" description="Helical" evidence="6">
    <location>
        <begin position="206"/>
        <end position="228"/>
    </location>
</feature>
<feature type="transmembrane region" description="Helical" evidence="6">
    <location>
        <begin position="21"/>
        <end position="39"/>
    </location>
</feature>
<comment type="caution">
    <text evidence="8">The sequence shown here is derived from an EMBL/GenBank/DDBJ whole genome shotgun (WGS) entry which is preliminary data.</text>
</comment>
<sequence>MEFGSGPWFWVRNYKPHVIMSLYQLILAIFITLVQTILAKGINGVVLVVYEHAIATFLLSALAFFLEREKRPPLTVRILCYSFLLGLLQVTICQMLLTLSLGFVGATYHSIALNTLTVVIFVLAVIFKREMICFSSIHGQTKIWGVAISTAGSMVMVLWRGPAILSSSSSSPATWIGGLMLTMAVLAAASWSLLVDHVTQKYPADLSLSAMMSFWGTIQASILAACFVKREFWVLKWEHGLMLLVILYGGIGVTGILAYIQTWCIHKKGPVFTTAFSPLLIVFAFLLETSILGKNPHLGSIIGAVLVVSGLYMLLWGKANDIEKEKTVFEGSINELLI</sequence>
<proteinExistence type="inferred from homology"/>
<reference evidence="8 9" key="1">
    <citation type="journal article" date="2019" name="Nat. Plants">
        <title>Stout camphor tree genome fills gaps in understanding of flowering plant genome evolution.</title>
        <authorList>
            <person name="Chaw S.M."/>
            <person name="Liu Y.C."/>
            <person name="Wu Y.W."/>
            <person name="Wang H.Y."/>
            <person name="Lin C.I."/>
            <person name="Wu C.S."/>
            <person name="Ke H.M."/>
            <person name="Chang L.Y."/>
            <person name="Hsu C.Y."/>
            <person name="Yang H.T."/>
            <person name="Sudianto E."/>
            <person name="Hsu M.H."/>
            <person name="Wu K.P."/>
            <person name="Wang L.N."/>
            <person name="Leebens-Mack J.H."/>
            <person name="Tsai I.J."/>
        </authorList>
    </citation>
    <scope>NUCLEOTIDE SEQUENCE [LARGE SCALE GENOMIC DNA]</scope>
    <source>
        <strain evidence="9">cv. Chaw 1501</strain>
        <tissue evidence="8">Young leaves</tissue>
    </source>
</reference>
<dbReference type="GO" id="GO:0016020">
    <property type="term" value="C:membrane"/>
    <property type="evidence" value="ECO:0007669"/>
    <property type="project" value="UniProtKB-SubCell"/>
</dbReference>